<dbReference type="PRINTS" id="PR00146">
    <property type="entry name" value="DHPICSNTHASE"/>
</dbReference>
<feature type="active site" description="Schiff-base intermediate with substrate" evidence="4">
    <location>
        <position position="166"/>
    </location>
</feature>
<feature type="binding site" evidence="5">
    <location>
        <position position="47"/>
    </location>
    <ligand>
        <name>pyruvate</name>
        <dbReference type="ChEBI" id="CHEBI:15361"/>
    </ligand>
</feature>
<protein>
    <submittedName>
        <fullName evidence="6">Dihydrodipicolinate synthase family protein</fullName>
    </submittedName>
</protein>
<comment type="similarity">
    <text evidence="1 3">Belongs to the DapA family.</text>
</comment>
<evidence type="ECO:0000256" key="1">
    <source>
        <dbReference type="ARBA" id="ARBA00007592"/>
    </source>
</evidence>
<sequence>MKHLYGVTTAMVTPFDENGKVDLGMVEQIAEFLISKGVHCLYPLGTTGEMLRMSVEERKAVAETVVKKANKRVTVYIHTGAMNEEDTIALSKHAYEIGADGIGVVSPVFFVANDKELETYFVNVASSIPDNFPMYLYGIPQLAGNDIKPEVAQRVADRCKNVIGFKYSYPDYLRVNDYLAVNQGEFSVVPGADKLFLPALAMGCEGVVSGVSCAYPEPFVAVYNAFIENDIIKARRMQRIAIKYCELLKNGSNMSFYKEALKLRGIEAGFMKAPQLDLTQDEVKALAAALKELNEEASELFA</sequence>
<dbReference type="PANTHER" id="PTHR12128">
    <property type="entry name" value="DIHYDRODIPICOLINATE SYNTHASE"/>
    <property type="match status" value="1"/>
</dbReference>
<keyword evidence="7" id="KW-1185">Reference proteome</keyword>
<dbReference type="EMBL" id="WHOD01000049">
    <property type="protein sequence ID" value="NOU93512.1"/>
    <property type="molecule type" value="Genomic_DNA"/>
</dbReference>
<feature type="binding site" evidence="5">
    <location>
        <position position="208"/>
    </location>
    <ligand>
        <name>pyruvate</name>
        <dbReference type="ChEBI" id="CHEBI:15361"/>
    </ligand>
</feature>
<accession>A0A972GTE3</accession>
<comment type="caution">
    <text evidence="6">The sequence shown here is derived from an EMBL/GenBank/DDBJ whole genome shotgun (WGS) entry which is preliminary data.</text>
</comment>
<evidence type="ECO:0000256" key="5">
    <source>
        <dbReference type="PIRSR" id="PIRSR001365-2"/>
    </source>
</evidence>
<keyword evidence="2 3" id="KW-0456">Lyase</keyword>
<dbReference type="GO" id="GO:0008840">
    <property type="term" value="F:4-hydroxy-tetrahydrodipicolinate synthase activity"/>
    <property type="evidence" value="ECO:0007669"/>
    <property type="project" value="TreeGrafter"/>
</dbReference>
<evidence type="ECO:0000313" key="6">
    <source>
        <dbReference type="EMBL" id="NOU93512.1"/>
    </source>
</evidence>
<dbReference type="Proteomes" id="UP000641588">
    <property type="component" value="Unassembled WGS sequence"/>
</dbReference>
<evidence type="ECO:0000256" key="2">
    <source>
        <dbReference type="ARBA" id="ARBA00023239"/>
    </source>
</evidence>
<dbReference type="CDD" id="cd00408">
    <property type="entry name" value="DHDPS-like"/>
    <property type="match status" value="1"/>
</dbReference>
<dbReference type="Gene3D" id="3.20.20.70">
    <property type="entry name" value="Aldolase class I"/>
    <property type="match status" value="1"/>
</dbReference>
<dbReference type="SUPFAM" id="SSF51569">
    <property type="entry name" value="Aldolase"/>
    <property type="match status" value="1"/>
</dbReference>
<gene>
    <name evidence="6" type="ORF">GC093_09810</name>
</gene>
<evidence type="ECO:0000256" key="3">
    <source>
        <dbReference type="PIRNR" id="PIRNR001365"/>
    </source>
</evidence>
<dbReference type="AlphaFoldDB" id="A0A972GTE3"/>
<dbReference type="Pfam" id="PF00701">
    <property type="entry name" value="DHDPS"/>
    <property type="match status" value="1"/>
</dbReference>
<dbReference type="PIRSF" id="PIRSF001365">
    <property type="entry name" value="DHDPS"/>
    <property type="match status" value="1"/>
</dbReference>
<reference evidence="6" key="1">
    <citation type="submission" date="2019-10" db="EMBL/GenBank/DDBJ databases">
        <title>Description of Paenibacillus glebae sp. nov.</title>
        <authorList>
            <person name="Carlier A."/>
            <person name="Qi S."/>
        </authorList>
    </citation>
    <scope>NUCLEOTIDE SEQUENCE</scope>
    <source>
        <strain evidence="6">LMG 31456</strain>
    </source>
</reference>
<dbReference type="InterPro" id="IPR013785">
    <property type="entry name" value="Aldolase_TIM"/>
</dbReference>
<dbReference type="PANTHER" id="PTHR12128:SF66">
    <property type="entry name" value="4-HYDROXY-2-OXOGLUTARATE ALDOLASE, MITOCHONDRIAL"/>
    <property type="match status" value="1"/>
</dbReference>
<dbReference type="RefSeq" id="WP_171651722.1">
    <property type="nucleotide sequence ID" value="NZ_WHOD01000049.1"/>
</dbReference>
<organism evidence="6 7">
    <name type="scientific">Paenibacillus foliorum</name>
    <dbReference type="NCBI Taxonomy" id="2654974"/>
    <lineage>
        <taxon>Bacteria</taxon>
        <taxon>Bacillati</taxon>
        <taxon>Bacillota</taxon>
        <taxon>Bacilli</taxon>
        <taxon>Bacillales</taxon>
        <taxon>Paenibacillaceae</taxon>
        <taxon>Paenibacillus</taxon>
    </lineage>
</organism>
<feature type="active site" description="Proton donor/acceptor" evidence="4">
    <location>
        <position position="137"/>
    </location>
</feature>
<dbReference type="SMART" id="SM01130">
    <property type="entry name" value="DHDPS"/>
    <property type="match status" value="1"/>
</dbReference>
<evidence type="ECO:0000313" key="7">
    <source>
        <dbReference type="Proteomes" id="UP000641588"/>
    </source>
</evidence>
<proteinExistence type="inferred from homology"/>
<dbReference type="InterPro" id="IPR002220">
    <property type="entry name" value="DapA-like"/>
</dbReference>
<evidence type="ECO:0000256" key="4">
    <source>
        <dbReference type="PIRSR" id="PIRSR001365-1"/>
    </source>
</evidence>
<name>A0A972GTE3_9BACL</name>